<keyword evidence="1" id="KW-0732">Signal</keyword>
<evidence type="ECO:0000313" key="4">
    <source>
        <dbReference type="Proteomes" id="UP000279089"/>
    </source>
</evidence>
<organism evidence="3 4">
    <name type="scientific">Chitinophaga barathri</name>
    <dbReference type="NCBI Taxonomy" id="1647451"/>
    <lineage>
        <taxon>Bacteria</taxon>
        <taxon>Pseudomonadati</taxon>
        <taxon>Bacteroidota</taxon>
        <taxon>Chitinophagia</taxon>
        <taxon>Chitinophagales</taxon>
        <taxon>Chitinophagaceae</taxon>
        <taxon>Chitinophaga</taxon>
    </lineage>
</organism>
<dbReference type="Gene3D" id="1.20.1270.180">
    <property type="match status" value="1"/>
</dbReference>
<dbReference type="OrthoDB" id="7340239at2"/>
<dbReference type="InterPro" id="IPR009739">
    <property type="entry name" value="LprI-like_N"/>
</dbReference>
<dbReference type="Proteomes" id="UP000279089">
    <property type="component" value="Unassembled WGS sequence"/>
</dbReference>
<proteinExistence type="predicted"/>
<keyword evidence="4" id="KW-1185">Reference proteome</keyword>
<feature type="chain" id="PRO_5018232483" evidence="1">
    <location>
        <begin position="24"/>
        <end position="132"/>
    </location>
</feature>
<dbReference type="Pfam" id="PF07007">
    <property type="entry name" value="LprI"/>
    <property type="match status" value="1"/>
</dbReference>
<feature type="domain" description="Lysozyme inhibitor LprI-like N-terminal" evidence="2">
    <location>
        <begin position="20"/>
        <end position="111"/>
    </location>
</feature>
<evidence type="ECO:0000256" key="1">
    <source>
        <dbReference type="SAM" id="SignalP"/>
    </source>
</evidence>
<name>A0A3N4MFW1_9BACT</name>
<dbReference type="EMBL" id="RMBX01000006">
    <property type="protein sequence ID" value="RPD40876.1"/>
    <property type="molecule type" value="Genomic_DNA"/>
</dbReference>
<dbReference type="AlphaFoldDB" id="A0A3N4MFW1"/>
<reference evidence="4" key="1">
    <citation type="submission" date="2018-11" db="EMBL/GenBank/DDBJ databases">
        <title>Chitinophaga lutea sp.nov., isolate from arsenic contaminated soil.</title>
        <authorList>
            <person name="Zong Y."/>
        </authorList>
    </citation>
    <scope>NUCLEOTIDE SEQUENCE [LARGE SCALE GENOMIC DNA]</scope>
    <source>
        <strain evidence="4">YLT18</strain>
    </source>
</reference>
<evidence type="ECO:0000259" key="2">
    <source>
        <dbReference type="Pfam" id="PF07007"/>
    </source>
</evidence>
<accession>A0A3N4MFW1</accession>
<evidence type="ECO:0000313" key="3">
    <source>
        <dbReference type="EMBL" id="RPD40876.1"/>
    </source>
</evidence>
<comment type="caution">
    <text evidence="3">The sequence shown here is derived from an EMBL/GenBank/DDBJ whole genome shotgun (WGS) entry which is preliminary data.</text>
</comment>
<feature type="signal peptide" evidence="1">
    <location>
        <begin position="1"/>
        <end position="23"/>
    </location>
</feature>
<sequence>MKILPITVALLILVNICSGQSQSEMNTSSGKDFQKADKELNAIYQKILTDYKADTAFIRNLKISQRMWVQLRELEMNTMFPSKEPGYYGSVLPMCWANYKTMLTYDRIKFLKQWTDGTEEGDVCSGSVKIKS</sequence>
<dbReference type="RefSeq" id="WP_120516817.1">
    <property type="nucleotide sequence ID" value="NZ_QXZY01000007.1"/>
</dbReference>
<protein>
    <submittedName>
        <fullName evidence="3">DUF1311 domain-containing protein</fullName>
    </submittedName>
</protein>
<gene>
    <name evidence="3" type="ORF">EG028_12715</name>
</gene>